<keyword evidence="6" id="KW-0333">Golgi apparatus</keyword>
<sequence>MASSYRSTILLESRSLLRGRAVSDQAIAEALVSTMLLEDSSPRQALADFLLARKASIHQLLNQPQHGAGIKAQVCSLVELLVTTLFQAYAVFFIPPEGVPRPGEGALSCGMLFSTLENVTSSTPTGKPKHIISGIGAPLRHHLSL</sequence>
<comment type="subcellular location">
    <subcellularLocation>
        <location evidence="1">Golgi apparatus membrane</location>
        <topology evidence="1">Peripheral membrane protein</topology>
    </subcellularLocation>
</comment>
<proteinExistence type="inferred from homology"/>
<organism evidence="8 9">
    <name type="scientific">Xenoophorus captivus</name>
    <dbReference type="NCBI Taxonomy" id="1517983"/>
    <lineage>
        <taxon>Eukaryota</taxon>
        <taxon>Metazoa</taxon>
        <taxon>Chordata</taxon>
        <taxon>Craniata</taxon>
        <taxon>Vertebrata</taxon>
        <taxon>Euteleostomi</taxon>
        <taxon>Actinopterygii</taxon>
        <taxon>Neopterygii</taxon>
        <taxon>Teleostei</taxon>
        <taxon>Neoteleostei</taxon>
        <taxon>Acanthomorphata</taxon>
        <taxon>Ovalentaria</taxon>
        <taxon>Atherinomorphae</taxon>
        <taxon>Cyprinodontiformes</taxon>
        <taxon>Goodeidae</taxon>
        <taxon>Xenoophorus</taxon>
    </lineage>
</organism>
<dbReference type="Proteomes" id="UP001434883">
    <property type="component" value="Unassembled WGS sequence"/>
</dbReference>
<comment type="similarity">
    <text evidence="2">Belongs to the COG1 family.</text>
</comment>
<evidence type="ECO:0000256" key="1">
    <source>
        <dbReference type="ARBA" id="ARBA00004395"/>
    </source>
</evidence>
<evidence type="ECO:0000256" key="5">
    <source>
        <dbReference type="ARBA" id="ARBA00022927"/>
    </source>
</evidence>
<keyword evidence="4" id="KW-0813">Transport</keyword>
<dbReference type="EMBL" id="JAHRIN010002035">
    <property type="protein sequence ID" value="MEQ2192226.1"/>
    <property type="molecule type" value="Genomic_DNA"/>
</dbReference>
<evidence type="ECO:0000256" key="7">
    <source>
        <dbReference type="ARBA" id="ARBA00023136"/>
    </source>
</evidence>
<dbReference type="PANTHER" id="PTHR31658">
    <property type="entry name" value="CONSERVED OLIGOMERIC GOLGI COMPLEX SUBUNIT 1"/>
    <property type="match status" value="1"/>
</dbReference>
<protein>
    <recommendedName>
        <fullName evidence="3">Conserved oligomeric Golgi complex subunit 1</fullName>
    </recommendedName>
</protein>
<keyword evidence="5" id="KW-0653">Protein transport</keyword>
<comment type="caution">
    <text evidence="8">The sequence shown here is derived from an EMBL/GenBank/DDBJ whole genome shotgun (WGS) entry which is preliminary data.</text>
</comment>
<reference evidence="8 9" key="1">
    <citation type="submission" date="2021-06" db="EMBL/GenBank/DDBJ databases">
        <authorList>
            <person name="Palmer J.M."/>
        </authorList>
    </citation>
    <scope>NUCLEOTIDE SEQUENCE [LARGE SCALE GENOMIC DNA]</scope>
    <source>
        <strain evidence="8 9">XC_2019</strain>
        <tissue evidence="8">Muscle</tissue>
    </source>
</reference>
<evidence type="ECO:0000256" key="2">
    <source>
        <dbReference type="ARBA" id="ARBA00006653"/>
    </source>
</evidence>
<evidence type="ECO:0000313" key="8">
    <source>
        <dbReference type="EMBL" id="MEQ2192226.1"/>
    </source>
</evidence>
<accession>A0ABV0Q8V8</accession>
<gene>
    <name evidence="8" type="primary">COG1_1</name>
    <name evidence="8" type="ORF">XENOCAPTIV_008766</name>
</gene>
<dbReference type="InterPro" id="IPR033370">
    <property type="entry name" value="COG1"/>
</dbReference>
<dbReference type="PANTHER" id="PTHR31658:SF0">
    <property type="entry name" value="CONSERVED OLIGOMERIC GOLGI COMPLEX SUBUNIT 1"/>
    <property type="match status" value="1"/>
</dbReference>
<name>A0ABV0Q8V8_9TELE</name>
<keyword evidence="7" id="KW-0472">Membrane</keyword>
<evidence type="ECO:0000256" key="3">
    <source>
        <dbReference type="ARBA" id="ARBA00020978"/>
    </source>
</evidence>
<keyword evidence="9" id="KW-1185">Reference proteome</keyword>
<evidence type="ECO:0000256" key="6">
    <source>
        <dbReference type="ARBA" id="ARBA00023034"/>
    </source>
</evidence>
<evidence type="ECO:0000256" key="4">
    <source>
        <dbReference type="ARBA" id="ARBA00022448"/>
    </source>
</evidence>
<evidence type="ECO:0000313" key="9">
    <source>
        <dbReference type="Proteomes" id="UP001434883"/>
    </source>
</evidence>